<dbReference type="AlphaFoldDB" id="A0A517YY46"/>
<dbReference type="RefSeq" id="WP_145080034.1">
    <property type="nucleotide sequence ID" value="NZ_CP036425.1"/>
</dbReference>
<accession>A0A517YY46</accession>
<protein>
    <submittedName>
        <fullName evidence="1">Uncharacterized protein</fullName>
    </submittedName>
</protein>
<dbReference type="KEGG" id="pcor:KS4_32160"/>
<dbReference type="Proteomes" id="UP000317369">
    <property type="component" value="Chromosome"/>
</dbReference>
<evidence type="ECO:0000313" key="2">
    <source>
        <dbReference type="Proteomes" id="UP000317369"/>
    </source>
</evidence>
<name>A0A517YY46_9BACT</name>
<keyword evidence="2" id="KW-1185">Reference proteome</keyword>
<gene>
    <name evidence="1" type="ORF">KS4_32160</name>
</gene>
<evidence type="ECO:0000313" key="1">
    <source>
        <dbReference type="EMBL" id="QDU35136.1"/>
    </source>
</evidence>
<sequence>MSKLHQSTFAYTPQYINVQNQGSFYDSWVGVEWNFDLGADAGKDITINRFSFKLNESKVSWSNSGGVEVYLLADRFDAVGICLGCGGR</sequence>
<dbReference type="EMBL" id="CP036425">
    <property type="protein sequence ID" value="QDU35136.1"/>
    <property type="molecule type" value="Genomic_DNA"/>
</dbReference>
<organism evidence="1 2">
    <name type="scientific">Poriferisphaera corsica</name>
    <dbReference type="NCBI Taxonomy" id="2528020"/>
    <lineage>
        <taxon>Bacteria</taxon>
        <taxon>Pseudomonadati</taxon>
        <taxon>Planctomycetota</taxon>
        <taxon>Phycisphaerae</taxon>
        <taxon>Phycisphaerales</taxon>
        <taxon>Phycisphaeraceae</taxon>
        <taxon>Poriferisphaera</taxon>
    </lineage>
</organism>
<reference evidence="1 2" key="1">
    <citation type="submission" date="2019-02" db="EMBL/GenBank/DDBJ databases">
        <title>Deep-cultivation of Planctomycetes and their phenomic and genomic characterization uncovers novel biology.</title>
        <authorList>
            <person name="Wiegand S."/>
            <person name="Jogler M."/>
            <person name="Boedeker C."/>
            <person name="Pinto D."/>
            <person name="Vollmers J."/>
            <person name="Rivas-Marin E."/>
            <person name="Kohn T."/>
            <person name="Peeters S.H."/>
            <person name="Heuer A."/>
            <person name="Rast P."/>
            <person name="Oberbeckmann S."/>
            <person name="Bunk B."/>
            <person name="Jeske O."/>
            <person name="Meyerdierks A."/>
            <person name="Storesund J.E."/>
            <person name="Kallscheuer N."/>
            <person name="Luecker S."/>
            <person name="Lage O.M."/>
            <person name="Pohl T."/>
            <person name="Merkel B.J."/>
            <person name="Hornburger P."/>
            <person name="Mueller R.-W."/>
            <person name="Bruemmer F."/>
            <person name="Labrenz M."/>
            <person name="Spormann A.M."/>
            <person name="Op den Camp H."/>
            <person name="Overmann J."/>
            <person name="Amann R."/>
            <person name="Jetten M.S.M."/>
            <person name="Mascher T."/>
            <person name="Medema M.H."/>
            <person name="Devos D.P."/>
            <person name="Kaster A.-K."/>
            <person name="Ovreas L."/>
            <person name="Rohde M."/>
            <person name="Galperin M.Y."/>
            <person name="Jogler C."/>
        </authorList>
    </citation>
    <scope>NUCLEOTIDE SEQUENCE [LARGE SCALE GENOMIC DNA]</scope>
    <source>
        <strain evidence="1 2">KS4</strain>
    </source>
</reference>
<proteinExistence type="predicted"/>